<evidence type="ECO:0000313" key="3">
    <source>
        <dbReference type="Proteomes" id="UP001596001"/>
    </source>
</evidence>
<proteinExistence type="predicted"/>
<organism evidence="2 3">
    <name type="scientific">Giesbergeria sinuosa</name>
    <dbReference type="NCBI Taxonomy" id="80883"/>
    <lineage>
        <taxon>Bacteria</taxon>
        <taxon>Pseudomonadati</taxon>
        <taxon>Pseudomonadota</taxon>
        <taxon>Betaproteobacteria</taxon>
        <taxon>Burkholderiales</taxon>
        <taxon>Comamonadaceae</taxon>
        <taxon>Giesbergeria</taxon>
    </lineage>
</organism>
<comment type="caution">
    <text evidence="2">The sequence shown here is derived from an EMBL/GenBank/DDBJ whole genome shotgun (WGS) entry which is preliminary data.</text>
</comment>
<gene>
    <name evidence="2" type="ORF">ACFO6X_08920</name>
</gene>
<feature type="domain" description="Abortive infection protein-like C-terminal" evidence="1">
    <location>
        <begin position="192"/>
        <end position="269"/>
    </location>
</feature>
<evidence type="ECO:0000313" key="2">
    <source>
        <dbReference type="EMBL" id="MFC4789100.1"/>
    </source>
</evidence>
<sequence>MTLPITDTIIAALAQLVDDSKSNGEYREPSHFDIEFYVGRTGLTSADPKAQGQVIGKAKRVTAILSWAIDNNPNAGSKLIEQLLSKVRASGGFREQSANFVGSEAILNAIFTFDAEGYELSKDGDIRPKVLESLKGRELTLALQTYARRAQKGAQNAALLSGTGKDLLEATAAHILQTKWGLYSSGANFQGLLGQTYMALGLTVPEQAAQPSESPTKALERAMFQTACATNRLRKKEGTGHGRPWLSSITNTEATAAIEMVGTIAGFLLSKLDKNC</sequence>
<dbReference type="Pfam" id="PF14355">
    <property type="entry name" value="Abi_C"/>
    <property type="match status" value="1"/>
</dbReference>
<dbReference type="EMBL" id="JBHSHJ010000006">
    <property type="protein sequence ID" value="MFC4789100.1"/>
    <property type="molecule type" value="Genomic_DNA"/>
</dbReference>
<reference evidence="3" key="1">
    <citation type="journal article" date="2019" name="Int. J. Syst. Evol. Microbiol.">
        <title>The Global Catalogue of Microorganisms (GCM) 10K type strain sequencing project: providing services to taxonomists for standard genome sequencing and annotation.</title>
        <authorList>
            <consortium name="The Broad Institute Genomics Platform"/>
            <consortium name="The Broad Institute Genome Sequencing Center for Infectious Disease"/>
            <person name="Wu L."/>
            <person name="Ma J."/>
        </authorList>
    </citation>
    <scope>NUCLEOTIDE SEQUENCE [LARGE SCALE GENOMIC DNA]</scope>
    <source>
        <strain evidence="3">CCUG 49452</strain>
    </source>
</reference>
<accession>A0ABV9QD00</accession>
<keyword evidence="3" id="KW-1185">Reference proteome</keyword>
<dbReference type="Proteomes" id="UP001596001">
    <property type="component" value="Unassembled WGS sequence"/>
</dbReference>
<dbReference type="InterPro" id="IPR026001">
    <property type="entry name" value="Abi-like_C"/>
</dbReference>
<dbReference type="RefSeq" id="WP_382432171.1">
    <property type="nucleotide sequence ID" value="NZ_JBHSHJ010000006.1"/>
</dbReference>
<evidence type="ECO:0000259" key="1">
    <source>
        <dbReference type="Pfam" id="PF14355"/>
    </source>
</evidence>
<protein>
    <submittedName>
        <fullName evidence="2">Abortive infection family protein</fullName>
    </submittedName>
</protein>
<name>A0ABV9QD00_9BURK</name>